<comment type="caution">
    <text evidence="1">The sequence shown here is derived from an EMBL/GenBank/DDBJ whole genome shotgun (WGS) entry which is preliminary data.</text>
</comment>
<name>A0A4Y8SB12_9SPHI</name>
<dbReference type="EMBL" id="SOZE01000016">
    <property type="protein sequence ID" value="TFF36293.1"/>
    <property type="molecule type" value="Genomic_DNA"/>
</dbReference>
<gene>
    <name evidence="1" type="ORF">E2R66_15770</name>
</gene>
<protein>
    <submittedName>
        <fullName evidence="1">Uncharacterized protein</fullName>
    </submittedName>
</protein>
<sequence>MSRKKTVDQYTPDELAEAFVFPVKLTPEQQTEANIQLNKQRVSHRGLMAGPEKMAKGDSNIVPKTHFASSTDSLLQVIRSKKDADDFMAELDSIIKRAK</sequence>
<evidence type="ECO:0000313" key="1">
    <source>
        <dbReference type="EMBL" id="TFF36293.1"/>
    </source>
</evidence>
<accession>A0A4Y8SB12</accession>
<dbReference type="Proteomes" id="UP000297540">
    <property type="component" value="Unassembled WGS sequence"/>
</dbReference>
<keyword evidence="2" id="KW-1185">Reference proteome</keyword>
<reference evidence="1 2" key="1">
    <citation type="journal article" date="2017" name="Int. J. Syst. Evol. Microbiol.">
        <title>Mucilaginibacterpsychrotolerans sp. nov., isolated from peatlands.</title>
        <authorList>
            <person name="Deng Y."/>
            <person name="Shen L."/>
            <person name="Xu B."/>
            <person name="Liu Y."/>
            <person name="Gu Z."/>
            <person name="Liu H."/>
            <person name="Zhou Y."/>
        </authorList>
    </citation>
    <scope>NUCLEOTIDE SEQUENCE [LARGE SCALE GENOMIC DNA]</scope>
    <source>
        <strain evidence="1 2">NH7-4</strain>
    </source>
</reference>
<dbReference type="RefSeq" id="WP_133232384.1">
    <property type="nucleotide sequence ID" value="NZ_SOZE01000016.1"/>
</dbReference>
<dbReference type="OrthoDB" id="679417at2"/>
<proteinExistence type="predicted"/>
<evidence type="ECO:0000313" key="2">
    <source>
        <dbReference type="Proteomes" id="UP000297540"/>
    </source>
</evidence>
<dbReference type="AlphaFoldDB" id="A0A4Y8SB12"/>
<organism evidence="1 2">
    <name type="scientific">Mucilaginibacter psychrotolerans</name>
    <dbReference type="NCBI Taxonomy" id="1524096"/>
    <lineage>
        <taxon>Bacteria</taxon>
        <taxon>Pseudomonadati</taxon>
        <taxon>Bacteroidota</taxon>
        <taxon>Sphingobacteriia</taxon>
        <taxon>Sphingobacteriales</taxon>
        <taxon>Sphingobacteriaceae</taxon>
        <taxon>Mucilaginibacter</taxon>
    </lineage>
</organism>